<accession>A0A1J4MWX0</accession>
<organism evidence="1 2">
    <name type="scientific">Cryptosporidium andersoni</name>
    <dbReference type="NCBI Taxonomy" id="117008"/>
    <lineage>
        <taxon>Eukaryota</taxon>
        <taxon>Sar</taxon>
        <taxon>Alveolata</taxon>
        <taxon>Apicomplexa</taxon>
        <taxon>Conoidasida</taxon>
        <taxon>Coccidia</taxon>
        <taxon>Eucoccidiorida</taxon>
        <taxon>Eimeriorina</taxon>
        <taxon>Cryptosporidiidae</taxon>
        <taxon>Cryptosporidium</taxon>
    </lineage>
</organism>
<name>A0A1J4MWX0_9CRYT</name>
<sequence>MNEIENKVLSVPVVFHKDDSLSNNGHELFLLEFQGSLSVSRLNKDGTLESSIYTQKLDGNIVGKVVDYFNIKKMATQAHSSWLEYTFTNNNCFEIHVGFHKLQGKVEKLKKPLALLGNCTDNKLIQDLLPLRIYGTIHYKIIFDKRPHINI</sequence>
<dbReference type="GO" id="GO:0007064">
    <property type="term" value="P:mitotic sister chromatid cohesion"/>
    <property type="evidence" value="ECO:0007669"/>
    <property type="project" value="InterPro"/>
</dbReference>
<protein>
    <submittedName>
        <fullName evidence="1">Uncharacterized protein</fullName>
    </submittedName>
</protein>
<keyword evidence="2" id="KW-1185">Reference proteome</keyword>
<dbReference type="AlphaFoldDB" id="A0A1J4MWX0"/>
<evidence type="ECO:0000313" key="1">
    <source>
        <dbReference type="EMBL" id="OII77413.1"/>
    </source>
</evidence>
<dbReference type="InterPro" id="IPR018607">
    <property type="entry name" value="Ctf8"/>
</dbReference>
<evidence type="ECO:0000313" key="2">
    <source>
        <dbReference type="Proteomes" id="UP000186804"/>
    </source>
</evidence>
<dbReference type="VEuPathDB" id="CryptoDB:cand_009040"/>
<reference evidence="1 2" key="1">
    <citation type="submission" date="2016-10" db="EMBL/GenBank/DDBJ databases">
        <title>Reductive evolution of mitochondrial metabolism and differential evolution of invasion-related proteins in Cryptosporidium.</title>
        <authorList>
            <person name="Liu S."/>
            <person name="Roellig D.M."/>
            <person name="Guo Y."/>
            <person name="Li N."/>
            <person name="Frace M.A."/>
            <person name="Tang K."/>
            <person name="Zhang L."/>
            <person name="Feng Y."/>
            <person name="Xiao L."/>
        </authorList>
    </citation>
    <scope>NUCLEOTIDE SEQUENCE [LARGE SCALE GENOMIC DNA]</scope>
    <source>
        <strain evidence="1">30847</strain>
    </source>
</reference>
<dbReference type="Proteomes" id="UP000186804">
    <property type="component" value="Unassembled WGS sequence"/>
</dbReference>
<dbReference type="Pfam" id="PF09696">
    <property type="entry name" value="Ctf8"/>
    <property type="match status" value="1"/>
</dbReference>
<dbReference type="OrthoDB" id="121932at2759"/>
<gene>
    <name evidence="1" type="ORF">cand_009040</name>
</gene>
<proteinExistence type="predicted"/>
<dbReference type="RefSeq" id="XP_067069259.1">
    <property type="nucleotide sequence ID" value="XM_067211144.1"/>
</dbReference>
<dbReference type="EMBL" id="LRBS01000037">
    <property type="protein sequence ID" value="OII77413.1"/>
    <property type="molecule type" value="Genomic_DNA"/>
</dbReference>
<dbReference type="GO" id="GO:0031390">
    <property type="term" value="C:Ctf18 RFC-like complex"/>
    <property type="evidence" value="ECO:0007669"/>
    <property type="project" value="InterPro"/>
</dbReference>
<comment type="caution">
    <text evidence="1">The sequence shown here is derived from an EMBL/GenBank/DDBJ whole genome shotgun (WGS) entry which is preliminary data.</text>
</comment>
<dbReference type="GeneID" id="92365089"/>